<dbReference type="GO" id="GO:0000978">
    <property type="term" value="F:RNA polymerase II cis-regulatory region sequence-specific DNA binding"/>
    <property type="evidence" value="ECO:0007669"/>
    <property type="project" value="InterPro"/>
</dbReference>
<feature type="compositionally biased region" description="Basic and acidic residues" evidence="8">
    <location>
        <begin position="68"/>
        <end position="77"/>
    </location>
</feature>
<dbReference type="FunFam" id="2.60.40.820:FF:000010">
    <property type="entry name" value="T-box transcription factor TBX6"/>
    <property type="match status" value="1"/>
</dbReference>
<keyword evidence="4 7" id="KW-0238">DNA-binding</keyword>
<evidence type="ECO:0000256" key="8">
    <source>
        <dbReference type="SAM" id="MobiDB-lite"/>
    </source>
</evidence>
<protein>
    <recommendedName>
        <fullName evidence="9">T-box domain-containing protein</fullName>
    </recommendedName>
</protein>
<reference evidence="10" key="2">
    <citation type="submission" date="2020-11" db="EMBL/GenBank/DDBJ databases">
        <authorList>
            <person name="McCartney M.A."/>
            <person name="Auch B."/>
            <person name="Kono T."/>
            <person name="Mallez S."/>
            <person name="Becker A."/>
            <person name="Gohl D.M."/>
            <person name="Silverstein K.A.T."/>
            <person name="Koren S."/>
            <person name="Bechman K.B."/>
            <person name="Herman A."/>
            <person name="Abrahante J.E."/>
            <person name="Garbe J."/>
        </authorList>
    </citation>
    <scope>NUCLEOTIDE SEQUENCE</scope>
    <source>
        <strain evidence="10">Duluth1</strain>
        <tissue evidence="10">Whole animal</tissue>
    </source>
</reference>
<proteinExistence type="predicted"/>
<dbReference type="PROSITE" id="PS50252">
    <property type="entry name" value="TBOX_3"/>
    <property type="match status" value="1"/>
</dbReference>
<dbReference type="SUPFAM" id="SSF49417">
    <property type="entry name" value="p53-like transcription factors"/>
    <property type="match status" value="1"/>
</dbReference>
<feature type="DNA-binding region" description="T-box" evidence="7">
    <location>
        <begin position="268"/>
        <end position="442"/>
    </location>
</feature>
<feature type="compositionally biased region" description="Basic and acidic residues" evidence="8">
    <location>
        <begin position="587"/>
        <end position="596"/>
    </location>
</feature>
<feature type="compositionally biased region" description="Low complexity" evidence="8">
    <location>
        <begin position="540"/>
        <end position="551"/>
    </location>
</feature>
<keyword evidence="11" id="KW-1185">Reference proteome</keyword>
<dbReference type="GO" id="GO:0001708">
    <property type="term" value="P:cell fate specification"/>
    <property type="evidence" value="ECO:0007669"/>
    <property type="project" value="TreeGrafter"/>
</dbReference>
<dbReference type="InterPro" id="IPR001699">
    <property type="entry name" value="TF_T-box"/>
</dbReference>
<dbReference type="AlphaFoldDB" id="A0A9D4NMS0"/>
<dbReference type="InterPro" id="IPR036960">
    <property type="entry name" value="T-box_sf"/>
</dbReference>
<feature type="compositionally biased region" description="Low complexity" evidence="8">
    <location>
        <begin position="569"/>
        <end position="581"/>
    </location>
</feature>
<dbReference type="GO" id="GO:0005634">
    <property type="term" value="C:nucleus"/>
    <property type="evidence" value="ECO:0007669"/>
    <property type="project" value="UniProtKB-SubCell"/>
</dbReference>
<feature type="region of interest" description="Disordered" evidence="8">
    <location>
        <begin position="14"/>
        <end position="86"/>
    </location>
</feature>
<evidence type="ECO:0000313" key="11">
    <source>
        <dbReference type="Proteomes" id="UP000828390"/>
    </source>
</evidence>
<evidence type="ECO:0000256" key="5">
    <source>
        <dbReference type="ARBA" id="ARBA00023163"/>
    </source>
</evidence>
<dbReference type="PROSITE" id="PS01283">
    <property type="entry name" value="TBOX_1"/>
    <property type="match status" value="1"/>
</dbReference>
<dbReference type="InterPro" id="IPR008967">
    <property type="entry name" value="p53-like_TF_DNA-bd_sf"/>
</dbReference>
<dbReference type="GO" id="GO:0045893">
    <property type="term" value="P:positive regulation of DNA-templated transcription"/>
    <property type="evidence" value="ECO:0007669"/>
    <property type="project" value="InterPro"/>
</dbReference>
<sequence length="614" mass="68921">MTSAASAPTEMMYADGGKYYDSKPPALTPTHLPQYGKDGLFTEDDVTGRVEAQVESGSSGEDSYCNDDSDKDKGFRDDADESADDETQYVTLETINPKYLPTENAYRTEAQIEDVNVIEFKDKVQAQVYSIDALSHYYQPSEPGHQTSSEAGHVTSDMSTYLEQHHYKYPRYDEVDGGIPAMTSSHVRNHVTYPSTHARYPYYSDSNADIEHDRNADGMSVERRHEAPYGYPLVSEKASPHQWVYGGPPPLVLPGPSKAAVFLCNRELWTRFHQYTTEMIVTKQGRRMFPILEFSFTGLVPTRMYNVYVDVILADNNHWKFQNGQWIAVGEAEQLPKTGRIYLHPDSPNTGAHWMKQDVHFNKLKLTNNKNNSGGHIVLNSMHKYQPRINVIEVGPCKTGDPKTLQTHFFPETQFITVTAYQNTDITQLKIDHNPFAKGFRDTQEGNIQVQRGYNSYTPISQTGHAAPEIYQNTHAYGRLPHPGMPFPVSMAPVVKSEKEGTSNESHGYFPLGSYPGISAESLRGYPGNFPPPYLIPQYSTTTSNSGSSSGLDSVHGEESPSRFDQFRASPAAALHGADAAPGQHYWDTDADKDQSYEEYQPSKRTRYSKDDYS</sequence>
<evidence type="ECO:0000256" key="2">
    <source>
        <dbReference type="ARBA" id="ARBA00022473"/>
    </source>
</evidence>
<dbReference type="SMART" id="SM00425">
    <property type="entry name" value="TBOX"/>
    <property type="match status" value="1"/>
</dbReference>
<dbReference type="GO" id="GO:0000981">
    <property type="term" value="F:DNA-binding transcription factor activity, RNA polymerase II-specific"/>
    <property type="evidence" value="ECO:0007669"/>
    <property type="project" value="TreeGrafter"/>
</dbReference>
<name>A0A9D4NMS0_DREPO</name>
<dbReference type="OrthoDB" id="7442607at2759"/>
<dbReference type="GO" id="GO:0000785">
    <property type="term" value="C:chromatin"/>
    <property type="evidence" value="ECO:0007669"/>
    <property type="project" value="TreeGrafter"/>
</dbReference>
<evidence type="ECO:0000256" key="3">
    <source>
        <dbReference type="ARBA" id="ARBA00023015"/>
    </source>
</evidence>
<dbReference type="EMBL" id="JAIWYP010000001">
    <property type="protein sequence ID" value="KAH3897206.1"/>
    <property type="molecule type" value="Genomic_DNA"/>
</dbReference>
<dbReference type="CDD" id="cd20194">
    <property type="entry name" value="T-box_TBR1_2_21-like"/>
    <property type="match status" value="1"/>
</dbReference>
<feature type="compositionally biased region" description="Basic and acidic residues" evidence="8">
    <location>
        <begin position="555"/>
        <end position="566"/>
    </location>
</feature>
<organism evidence="10 11">
    <name type="scientific">Dreissena polymorpha</name>
    <name type="common">Zebra mussel</name>
    <name type="synonym">Mytilus polymorpha</name>
    <dbReference type="NCBI Taxonomy" id="45954"/>
    <lineage>
        <taxon>Eukaryota</taxon>
        <taxon>Metazoa</taxon>
        <taxon>Spiralia</taxon>
        <taxon>Lophotrochozoa</taxon>
        <taxon>Mollusca</taxon>
        <taxon>Bivalvia</taxon>
        <taxon>Autobranchia</taxon>
        <taxon>Heteroconchia</taxon>
        <taxon>Euheterodonta</taxon>
        <taxon>Imparidentia</taxon>
        <taxon>Neoheterodontei</taxon>
        <taxon>Myida</taxon>
        <taxon>Dreissenoidea</taxon>
        <taxon>Dreissenidae</taxon>
        <taxon>Dreissena</taxon>
    </lineage>
</organism>
<evidence type="ECO:0000256" key="7">
    <source>
        <dbReference type="PROSITE-ProRule" id="PRU00201"/>
    </source>
</evidence>
<keyword evidence="5" id="KW-0804">Transcription</keyword>
<keyword evidence="3" id="KW-0805">Transcription regulation</keyword>
<accession>A0A9D4NMS0</accession>
<dbReference type="PANTHER" id="PTHR11267">
    <property type="entry name" value="T-BOX PROTEIN-RELATED"/>
    <property type="match status" value="1"/>
</dbReference>
<evidence type="ECO:0000256" key="6">
    <source>
        <dbReference type="ARBA" id="ARBA00023242"/>
    </source>
</evidence>
<keyword evidence="2" id="KW-0217">Developmental protein</keyword>
<evidence type="ECO:0000256" key="4">
    <source>
        <dbReference type="ARBA" id="ARBA00023125"/>
    </source>
</evidence>
<evidence type="ECO:0000259" key="9">
    <source>
        <dbReference type="PROSITE" id="PS50252"/>
    </source>
</evidence>
<dbReference type="PRINTS" id="PR00937">
    <property type="entry name" value="TBOX"/>
</dbReference>
<dbReference type="PANTHER" id="PTHR11267:SF201">
    <property type="entry name" value="T-BOX DOMAIN-CONTAINING PROTEIN"/>
    <property type="match status" value="1"/>
</dbReference>
<dbReference type="PROSITE" id="PS01264">
    <property type="entry name" value="TBOX_2"/>
    <property type="match status" value="1"/>
</dbReference>
<dbReference type="InterPro" id="IPR018186">
    <property type="entry name" value="TF_T-box_CS"/>
</dbReference>
<dbReference type="InterPro" id="IPR046360">
    <property type="entry name" value="T-box_DNA-bd"/>
</dbReference>
<evidence type="ECO:0000313" key="10">
    <source>
        <dbReference type="EMBL" id="KAH3897206.1"/>
    </source>
</evidence>
<comment type="caution">
    <text evidence="10">The sequence shown here is derived from an EMBL/GenBank/DDBJ whole genome shotgun (WGS) entry which is preliminary data.</text>
</comment>
<dbReference type="Proteomes" id="UP000828390">
    <property type="component" value="Unassembled WGS sequence"/>
</dbReference>
<dbReference type="Pfam" id="PF00907">
    <property type="entry name" value="T-box"/>
    <property type="match status" value="1"/>
</dbReference>
<comment type="subcellular location">
    <subcellularLocation>
        <location evidence="1 7">Nucleus</location>
    </subcellularLocation>
</comment>
<keyword evidence="6 7" id="KW-0539">Nucleus</keyword>
<reference evidence="10" key="1">
    <citation type="journal article" date="2019" name="bioRxiv">
        <title>The Genome of the Zebra Mussel, Dreissena polymorpha: A Resource for Invasive Species Research.</title>
        <authorList>
            <person name="McCartney M.A."/>
            <person name="Auch B."/>
            <person name="Kono T."/>
            <person name="Mallez S."/>
            <person name="Zhang Y."/>
            <person name="Obille A."/>
            <person name="Becker A."/>
            <person name="Abrahante J.E."/>
            <person name="Garbe J."/>
            <person name="Badalamenti J.P."/>
            <person name="Herman A."/>
            <person name="Mangelson H."/>
            <person name="Liachko I."/>
            <person name="Sullivan S."/>
            <person name="Sone E.D."/>
            <person name="Koren S."/>
            <person name="Silverstein K.A.T."/>
            <person name="Beckman K.B."/>
            <person name="Gohl D.M."/>
        </authorList>
    </citation>
    <scope>NUCLEOTIDE SEQUENCE</scope>
    <source>
        <strain evidence="10">Duluth1</strain>
        <tissue evidence="10">Whole animal</tissue>
    </source>
</reference>
<feature type="domain" description="T-box" evidence="9">
    <location>
        <begin position="263"/>
        <end position="442"/>
    </location>
</feature>
<gene>
    <name evidence="10" type="ORF">DPMN_021392</name>
</gene>
<dbReference type="Gene3D" id="2.60.40.820">
    <property type="entry name" value="Transcription factor, T-box"/>
    <property type="match status" value="1"/>
</dbReference>
<evidence type="ECO:0000256" key="1">
    <source>
        <dbReference type="ARBA" id="ARBA00004123"/>
    </source>
</evidence>
<feature type="region of interest" description="Disordered" evidence="8">
    <location>
        <begin position="537"/>
        <end position="614"/>
    </location>
</feature>